<gene>
    <name evidence="2" type="ORF">PBIL07802_LOCUS2956</name>
</gene>
<proteinExistence type="predicted"/>
<feature type="domain" description="UBFD1 PH-like C-terminal" evidence="1">
    <location>
        <begin position="4"/>
        <end position="117"/>
    </location>
</feature>
<organism evidence="2">
    <name type="scientific">Palpitomonas bilix</name>
    <dbReference type="NCBI Taxonomy" id="652834"/>
    <lineage>
        <taxon>Eukaryota</taxon>
        <taxon>Eukaryota incertae sedis</taxon>
    </lineage>
</organism>
<dbReference type="Pfam" id="PF25343">
    <property type="entry name" value="PH_UBFD1_C"/>
    <property type="match status" value="1"/>
</dbReference>
<evidence type="ECO:0000313" key="2">
    <source>
        <dbReference type="EMBL" id="CAE0240796.1"/>
    </source>
</evidence>
<dbReference type="PANTHER" id="PTHR16470">
    <property type="entry name" value="UBIQUITIN DOMAIN-CONTAINING PROTEIN UBFD1"/>
    <property type="match status" value="1"/>
</dbReference>
<sequence length="133" mass="14592">MHKKVIANGVPDDAEPVQAFPAPLPAGAIKGILNKYKKKVRVNFDAMGARVMISSSDNSHSISMGSITAVNSEALDDHPGYSILWFELTDKESSATGEYFLYFVPNHYVNAIKQTITSVYAQLQMMEAAKPKK</sequence>
<dbReference type="InterPro" id="IPR057455">
    <property type="entry name" value="UBFD1_C"/>
</dbReference>
<accession>A0A7S3CY53</accession>
<dbReference type="AlphaFoldDB" id="A0A7S3CY53"/>
<evidence type="ECO:0000259" key="1">
    <source>
        <dbReference type="Pfam" id="PF25343"/>
    </source>
</evidence>
<dbReference type="EMBL" id="HBIB01004971">
    <property type="protein sequence ID" value="CAE0240796.1"/>
    <property type="molecule type" value="Transcribed_RNA"/>
</dbReference>
<dbReference type="GO" id="GO:0045296">
    <property type="term" value="F:cadherin binding"/>
    <property type="evidence" value="ECO:0007669"/>
    <property type="project" value="TreeGrafter"/>
</dbReference>
<dbReference type="InterPro" id="IPR039120">
    <property type="entry name" value="UBFD1"/>
</dbReference>
<dbReference type="PANTHER" id="PTHR16470:SF0">
    <property type="entry name" value="UBIQUITIN DOMAIN-CONTAINING PROTEIN UBFD1"/>
    <property type="match status" value="1"/>
</dbReference>
<dbReference type="GO" id="GO:0003723">
    <property type="term" value="F:RNA binding"/>
    <property type="evidence" value="ECO:0007669"/>
    <property type="project" value="TreeGrafter"/>
</dbReference>
<protein>
    <recommendedName>
        <fullName evidence="1">UBFD1 PH-like C-terminal domain-containing protein</fullName>
    </recommendedName>
</protein>
<reference evidence="2" key="1">
    <citation type="submission" date="2021-01" db="EMBL/GenBank/DDBJ databases">
        <authorList>
            <person name="Corre E."/>
            <person name="Pelletier E."/>
            <person name="Niang G."/>
            <person name="Scheremetjew M."/>
            <person name="Finn R."/>
            <person name="Kale V."/>
            <person name="Holt S."/>
            <person name="Cochrane G."/>
            <person name="Meng A."/>
            <person name="Brown T."/>
            <person name="Cohen L."/>
        </authorList>
    </citation>
    <scope>NUCLEOTIDE SEQUENCE</scope>
    <source>
        <strain evidence="2">NIES-2562</strain>
    </source>
</reference>
<name>A0A7S3CY53_9EUKA</name>